<evidence type="ECO:0000313" key="2">
    <source>
        <dbReference type="EMBL" id="VVC98552.1"/>
    </source>
</evidence>
<feature type="compositionally biased region" description="Basic residues" evidence="1">
    <location>
        <begin position="477"/>
        <end position="488"/>
    </location>
</feature>
<sequence>MEKLRKMIQPDSFSLLKVSKNSSEVIRFEAELENRLKLDRVLSRLENRVIQLNDYPDPLKVRVSEEKSEFPSRHSWDSFFRDATDMDEMKPGERPDTIHIMNLPIAWFIHEQDKNDESPPSESIFKKAFEKYGSIRQVDVPASDPFRMQMKDTMRGITIPPQDQALFFEGYLQFSEYVGFVRCMDALRGKKILKKNDDLSEWCKIRVDFDKTKHMTDASVKRRAIVRERLAARQRAKDEEEKQEKERIAKQEAKERHKIEKREREKLEKIREREEKRKKKQLAKLMERDNIDVNKRISEEQKKLLKVQKKLQAIRLIEELFQRIELRPELHRNSTRDVRYYEGSERAARARIVDRYKRQQEKILEEQQEQLSHILDGRIIIRSALETKQPKRDSSASSISSDDRNEKRVKTEKHASPEREREHEYKHPGVYSVPNPYSYGFPFPPTPHGFYPQTSLYYPVRGAYFPPPAPHNYGPRRGARARGLRGRG</sequence>
<dbReference type="AlphaFoldDB" id="A0A5E4QNW8"/>
<proteinExistence type="predicted"/>
<evidence type="ECO:0000256" key="1">
    <source>
        <dbReference type="SAM" id="MobiDB-lite"/>
    </source>
</evidence>
<dbReference type="EMBL" id="FZQP02003656">
    <property type="protein sequence ID" value="VVC98552.1"/>
    <property type="molecule type" value="Genomic_DNA"/>
</dbReference>
<dbReference type="Pfam" id="PF25015">
    <property type="entry name" value="RBD_AKAP-17A"/>
    <property type="match status" value="1"/>
</dbReference>
<name>A0A5E4QNW8_9NEOP</name>
<feature type="region of interest" description="Disordered" evidence="1">
    <location>
        <begin position="233"/>
        <end position="260"/>
    </location>
</feature>
<reference evidence="2 3" key="1">
    <citation type="submission" date="2017-07" db="EMBL/GenBank/DDBJ databases">
        <authorList>
            <person name="Talla V."/>
            <person name="Backstrom N."/>
        </authorList>
    </citation>
    <scope>NUCLEOTIDE SEQUENCE [LARGE SCALE GENOMIC DNA]</scope>
</reference>
<dbReference type="InterPro" id="IPR056852">
    <property type="entry name" value="AK17A/B"/>
</dbReference>
<dbReference type="PANTHER" id="PTHR12484:SF4">
    <property type="entry name" value="A-KINASE ANCHOR PROTEIN 17A"/>
    <property type="match status" value="1"/>
</dbReference>
<gene>
    <name evidence="2" type="ORF">LSINAPIS_LOCUS9609</name>
</gene>
<keyword evidence="3" id="KW-1185">Reference proteome</keyword>
<dbReference type="Proteomes" id="UP000324832">
    <property type="component" value="Unassembled WGS sequence"/>
</dbReference>
<feature type="region of interest" description="Disordered" evidence="1">
    <location>
        <begin position="466"/>
        <end position="488"/>
    </location>
</feature>
<evidence type="ECO:0000313" key="3">
    <source>
        <dbReference type="Proteomes" id="UP000324832"/>
    </source>
</evidence>
<feature type="non-terminal residue" evidence="2">
    <location>
        <position position="488"/>
    </location>
</feature>
<feature type="compositionally biased region" description="Basic and acidic residues" evidence="1">
    <location>
        <begin position="401"/>
        <end position="427"/>
    </location>
</feature>
<feature type="region of interest" description="Disordered" evidence="1">
    <location>
        <begin position="386"/>
        <end position="429"/>
    </location>
</feature>
<protein>
    <submittedName>
        <fullName evidence="2">Uncharacterized protein</fullName>
    </submittedName>
</protein>
<dbReference type="PANTHER" id="PTHR12484">
    <property type="entry name" value="B-LYMPHOCYTE ANTIGEN-RELATED"/>
    <property type="match status" value="1"/>
</dbReference>
<accession>A0A5E4QNW8</accession>
<organism evidence="2 3">
    <name type="scientific">Leptidea sinapis</name>
    <dbReference type="NCBI Taxonomy" id="189913"/>
    <lineage>
        <taxon>Eukaryota</taxon>
        <taxon>Metazoa</taxon>
        <taxon>Ecdysozoa</taxon>
        <taxon>Arthropoda</taxon>
        <taxon>Hexapoda</taxon>
        <taxon>Insecta</taxon>
        <taxon>Pterygota</taxon>
        <taxon>Neoptera</taxon>
        <taxon>Endopterygota</taxon>
        <taxon>Lepidoptera</taxon>
        <taxon>Glossata</taxon>
        <taxon>Ditrysia</taxon>
        <taxon>Papilionoidea</taxon>
        <taxon>Pieridae</taxon>
        <taxon>Dismorphiinae</taxon>
        <taxon>Leptidea</taxon>
    </lineage>
</organism>